<evidence type="ECO:0000256" key="6">
    <source>
        <dbReference type="ARBA" id="ARBA00022801"/>
    </source>
</evidence>
<evidence type="ECO:0000259" key="8">
    <source>
        <dbReference type="Pfam" id="PF13359"/>
    </source>
</evidence>
<dbReference type="OrthoDB" id="3246760at2759"/>
<dbReference type="GO" id="GO:0005634">
    <property type="term" value="C:nucleus"/>
    <property type="evidence" value="ECO:0007669"/>
    <property type="project" value="UniProtKB-SubCell"/>
</dbReference>
<reference evidence="9" key="1">
    <citation type="journal article" date="2018" name="Genome Biol. Evol.">
        <title>Genomics and development of Lentinus tigrinus, a white-rot wood-decaying mushroom with dimorphic fruiting bodies.</title>
        <authorList>
            <person name="Wu B."/>
            <person name="Xu Z."/>
            <person name="Knudson A."/>
            <person name="Carlson A."/>
            <person name="Chen N."/>
            <person name="Kovaka S."/>
            <person name="LaButti K."/>
            <person name="Lipzen A."/>
            <person name="Pennachio C."/>
            <person name="Riley R."/>
            <person name="Schakwitz W."/>
            <person name="Umezawa K."/>
            <person name="Ohm R.A."/>
            <person name="Grigoriev I.V."/>
            <person name="Nagy L.G."/>
            <person name="Gibbons J."/>
            <person name="Hibbett D."/>
        </authorList>
    </citation>
    <scope>NUCLEOTIDE SEQUENCE [LARGE SCALE GENOMIC DNA]</scope>
    <source>
        <strain evidence="9">ALCF2SS1-6</strain>
    </source>
</reference>
<keyword evidence="6" id="KW-0378">Hydrolase</keyword>
<organism evidence="9 10">
    <name type="scientific">Lentinus tigrinus ALCF2SS1-6</name>
    <dbReference type="NCBI Taxonomy" id="1328759"/>
    <lineage>
        <taxon>Eukaryota</taxon>
        <taxon>Fungi</taxon>
        <taxon>Dikarya</taxon>
        <taxon>Basidiomycota</taxon>
        <taxon>Agaricomycotina</taxon>
        <taxon>Agaricomycetes</taxon>
        <taxon>Polyporales</taxon>
        <taxon>Polyporaceae</taxon>
        <taxon>Lentinus</taxon>
    </lineage>
</organism>
<dbReference type="GO" id="GO:0004518">
    <property type="term" value="F:nuclease activity"/>
    <property type="evidence" value="ECO:0007669"/>
    <property type="project" value="UniProtKB-KW"/>
</dbReference>
<keyword evidence="7" id="KW-0539">Nucleus</keyword>
<dbReference type="InterPro" id="IPR027806">
    <property type="entry name" value="HARBI1_dom"/>
</dbReference>
<keyword evidence="10" id="KW-1185">Reference proteome</keyword>
<evidence type="ECO:0000256" key="7">
    <source>
        <dbReference type="ARBA" id="ARBA00023242"/>
    </source>
</evidence>
<dbReference type="GO" id="GO:0046872">
    <property type="term" value="F:metal ion binding"/>
    <property type="evidence" value="ECO:0007669"/>
    <property type="project" value="UniProtKB-KW"/>
</dbReference>
<proteinExistence type="inferred from homology"/>
<evidence type="ECO:0000313" key="10">
    <source>
        <dbReference type="Proteomes" id="UP000313359"/>
    </source>
</evidence>
<dbReference type="GO" id="GO:0016787">
    <property type="term" value="F:hydrolase activity"/>
    <property type="evidence" value="ECO:0007669"/>
    <property type="project" value="UniProtKB-KW"/>
</dbReference>
<comment type="subcellular location">
    <subcellularLocation>
        <location evidence="2">Nucleus</location>
    </subcellularLocation>
</comment>
<keyword evidence="5" id="KW-0479">Metal-binding</keyword>
<evidence type="ECO:0000313" key="9">
    <source>
        <dbReference type="EMBL" id="RPD57564.1"/>
    </source>
</evidence>
<protein>
    <recommendedName>
        <fullName evidence="8">DDE Tnp4 domain-containing protein</fullName>
    </recommendedName>
</protein>
<comment type="cofactor">
    <cofactor evidence="1">
        <name>a divalent metal cation</name>
        <dbReference type="ChEBI" id="CHEBI:60240"/>
    </cofactor>
</comment>
<evidence type="ECO:0000256" key="1">
    <source>
        <dbReference type="ARBA" id="ARBA00001968"/>
    </source>
</evidence>
<dbReference type="InterPro" id="IPR045249">
    <property type="entry name" value="HARBI1-like"/>
</dbReference>
<comment type="similarity">
    <text evidence="3">Belongs to the HARBI1 family.</text>
</comment>
<dbReference type="EMBL" id="ML122280">
    <property type="protein sequence ID" value="RPD57564.1"/>
    <property type="molecule type" value="Genomic_DNA"/>
</dbReference>
<evidence type="ECO:0000256" key="4">
    <source>
        <dbReference type="ARBA" id="ARBA00022722"/>
    </source>
</evidence>
<evidence type="ECO:0000256" key="2">
    <source>
        <dbReference type="ARBA" id="ARBA00004123"/>
    </source>
</evidence>
<keyword evidence="4" id="KW-0540">Nuclease</keyword>
<dbReference type="PANTHER" id="PTHR22930:SF85">
    <property type="entry name" value="GH03217P-RELATED"/>
    <property type="match status" value="1"/>
</dbReference>
<feature type="domain" description="DDE Tnp4" evidence="8">
    <location>
        <begin position="108"/>
        <end position="262"/>
    </location>
</feature>
<sequence>MDRESFWELRDHIKTHPIYKSGSDRRPQRSPHIQLATFLCRMGGETGLKSAGFSAIAEGTVWLYTLRTCHAIRSLRDEFVRWPESEERDVISSWYEQYDFPGCVGAGDGTYFQSDVKPGENGYAFYCHKGFYAVCVSQATCDHRGLITSYDFGWPGSVQDSRVFRLSHLWQNREEYFRPHEYILVDKGMSPTVSACRLADSISLLGYPLTQYSVRPFQQYDITNDPAEAAIRKEWNRRLSSLRVTIEHVFGRLKGRFPYLRHITGMCTQLGVRVAH</sequence>
<dbReference type="STRING" id="1328759.A0A5C2S3X8"/>
<name>A0A5C2S3X8_9APHY</name>
<dbReference type="AlphaFoldDB" id="A0A5C2S3X8"/>
<evidence type="ECO:0000256" key="5">
    <source>
        <dbReference type="ARBA" id="ARBA00022723"/>
    </source>
</evidence>
<accession>A0A5C2S3X8</accession>
<dbReference type="PANTHER" id="PTHR22930">
    <property type="match status" value="1"/>
</dbReference>
<dbReference type="Pfam" id="PF13359">
    <property type="entry name" value="DDE_Tnp_4"/>
    <property type="match status" value="1"/>
</dbReference>
<evidence type="ECO:0000256" key="3">
    <source>
        <dbReference type="ARBA" id="ARBA00006958"/>
    </source>
</evidence>
<dbReference type="Proteomes" id="UP000313359">
    <property type="component" value="Unassembled WGS sequence"/>
</dbReference>
<gene>
    <name evidence="9" type="ORF">L227DRAFT_506829</name>
</gene>